<dbReference type="Pfam" id="PF17963">
    <property type="entry name" value="Big_9"/>
    <property type="match status" value="1"/>
</dbReference>
<dbReference type="SUPFAM" id="SSF49313">
    <property type="entry name" value="Cadherin-like"/>
    <property type="match status" value="2"/>
</dbReference>
<feature type="domain" description="Cadherin" evidence="2">
    <location>
        <begin position="426"/>
        <end position="520"/>
    </location>
</feature>
<dbReference type="PROSITE" id="PS50268">
    <property type="entry name" value="CADHERIN_2"/>
    <property type="match status" value="1"/>
</dbReference>
<feature type="transmembrane region" description="Helical" evidence="1">
    <location>
        <begin position="12"/>
        <end position="34"/>
    </location>
</feature>
<organism evidence="3 4">
    <name type="scientific">Roseibacillus persicicus</name>
    <dbReference type="NCBI Taxonomy" id="454148"/>
    <lineage>
        <taxon>Bacteria</taxon>
        <taxon>Pseudomonadati</taxon>
        <taxon>Verrucomicrobiota</taxon>
        <taxon>Verrucomicrobiia</taxon>
        <taxon>Verrucomicrobiales</taxon>
        <taxon>Verrucomicrobiaceae</taxon>
        <taxon>Roseibacillus</taxon>
    </lineage>
</organism>
<dbReference type="EMBL" id="BMXI01000005">
    <property type="protein sequence ID" value="GHC50458.1"/>
    <property type="molecule type" value="Genomic_DNA"/>
</dbReference>
<dbReference type="GO" id="GO:0007156">
    <property type="term" value="P:homophilic cell adhesion via plasma membrane adhesion molecules"/>
    <property type="evidence" value="ECO:0007669"/>
    <property type="project" value="InterPro"/>
</dbReference>
<gene>
    <name evidence="3" type="ORF">GCM10007100_15740</name>
</gene>
<keyword evidence="1" id="KW-0472">Membrane</keyword>
<dbReference type="InterPro" id="IPR008514">
    <property type="entry name" value="T6SS_Hcp"/>
</dbReference>
<name>A0A918TJ38_9BACT</name>
<keyword evidence="4" id="KW-1185">Reference proteome</keyword>
<dbReference type="InterPro" id="IPR015919">
    <property type="entry name" value="Cadherin-like_sf"/>
</dbReference>
<dbReference type="PANTHER" id="PTHR36152:SF1">
    <property type="entry name" value="UBIQUITIN-LIKE DOMAIN-CONTAINING PROTEIN"/>
    <property type="match status" value="1"/>
</dbReference>
<dbReference type="Proteomes" id="UP000644507">
    <property type="component" value="Unassembled WGS sequence"/>
</dbReference>
<dbReference type="SMART" id="SM00112">
    <property type="entry name" value="CA"/>
    <property type="match status" value="1"/>
</dbReference>
<dbReference type="CDD" id="cd11304">
    <property type="entry name" value="Cadherin_repeat"/>
    <property type="match status" value="1"/>
</dbReference>
<dbReference type="InterPro" id="IPR053165">
    <property type="entry name" value="HSI-I_assembly_Hcp1"/>
</dbReference>
<dbReference type="AlphaFoldDB" id="A0A918TJ38"/>
<dbReference type="InterPro" id="IPR036624">
    <property type="entry name" value="Hcp1-lik_sf"/>
</dbReference>
<keyword evidence="1" id="KW-1133">Transmembrane helix</keyword>
<dbReference type="InterPro" id="IPR006644">
    <property type="entry name" value="Cadg"/>
</dbReference>
<evidence type="ECO:0000313" key="4">
    <source>
        <dbReference type="Proteomes" id="UP000644507"/>
    </source>
</evidence>
<accession>A0A918TJ38</accession>
<dbReference type="InterPro" id="IPR013783">
    <property type="entry name" value="Ig-like_fold"/>
</dbReference>
<dbReference type="GO" id="GO:0016020">
    <property type="term" value="C:membrane"/>
    <property type="evidence" value="ECO:0007669"/>
    <property type="project" value="InterPro"/>
</dbReference>
<dbReference type="SUPFAM" id="SSF141452">
    <property type="entry name" value="Hcp1-like"/>
    <property type="match status" value="1"/>
</dbReference>
<evidence type="ECO:0000259" key="2">
    <source>
        <dbReference type="PROSITE" id="PS50268"/>
    </source>
</evidence>
<proteinExistence type="predicted"/>
<dbReference type="GO" id="GO:0005509">
    <property type="term" value="F:calcium ion binding"/>
    <property type="evidence" value="ECO:0007669"/>
    <property type="project" value="InterPro"/>
</dbReference>
<dbReference type="Gene3D" id="2.30.110.20">
    <property type="entry name" value="Hcp1-like"/>
    <property type="match status" value="1"/>
</dbReference>
<sequence length="789" mass="83225">MRNSAIESPRQAQARGIIGWSLLSLLLATPWLFIKSDAAVEMFLKLDEGRIKGESQSKDHQDEIDILAGNWGLAQSGTTHFGNNSSYGEPSFQDLTLVKYTDLATPELIRTAITGEHMSDARLIFVTSGLKQDLPILSMYMQDVIVTKHEMGLSGGEDKPTEKVSLNFAEFTFKTFSYEEGSPTDEPFASWNIPQNTEGSGETGSNAIPTISFISNYSIVEDSSRTISFTVSDNETPNGSLALLRSTSNPFVVPLSGISFGGSGGNRTVIITPAPNASGSASIAITVRDSEGATSSRTFTVSVSATNDAPSIATLADQVMNQDEVLELPIAIADIDTAIESVTLTATSSNTSLITNAGITISGTGATRQMSLAPLADASGSSIISLTANDGSADSTPVTFNLTVNAITNTGPSDIQLTGPGGIPLQVDENSATHILVGSLSVTDPDDDNNATYTLVDSAGGRFQIGGTNQSQLLVGEGTLLDYETDSSHSITVQATDSAENSFQKVFSIVVNNVNEAPVITTTEEASFTFAPEVSTPLFGLVVNDPDLPAAAISVTFTVAEGSLSIDETGPLSGSVTHNNSSAVSVTAIPSTINAVVDGGGLLYSTVGTPLGTHQLTILANDLGNTGPGGELTDTINLNLEVQGTPFQQWQQDWFPEELDDENVIGPLADPDGDTVPNLIEYAVGTSPTDATSGLGFAQYVEYDLEGTLYPAVKFQRISPSRDPLLSITGELATDNLNWGTNPEDTLIADDYPIGEDGSRREVIIRSSLPISATDRQMLRLRFSFLVPQ</sequence>
<dbReference type="PANTHER" id="PTHR36152">
    <property type="entry name" value="CYTOPLASMIC PROTEIN-RELATED"/>
    <property type="match status" value="1"/>
</dbReference>
<dbReference type="Pfam" id="PF00028">
    <property type="entry name" value="Cadherin"/>
    <property type="match status" value="1"/>
</dbReference>
<reference evidence="3" key="2">
    <citation type="submission" date="2020-09" db="EMBL/GenBank/DDBJ databases">
        <authorList>
            <person name="Sun Q."/>
            <person name="Kim S."/>
        </authorList>
    </citation>
    <scope>NUCLEOTIDE SEQUENCE</scope>
    <source>
        <strain evidence="3">KCTC 12988</strain>
    </source>
</reference>
<dbReference type="Pfam" id="PF05638">
    <property type="entry name" value="T6SS_HCP"/>
    <property type="match status" value="1"/>
</dbReference>
<dbReference type="Gene3D" id="2.60.40.10">
    <property type="entry name" value="Immunoglobulins"/>
    <property type="match status" value="2"/>
</dbReference>
<evidence type="ECO:0000313" key="3">
    <source>
        <dbReference type="EMBL" id="GHC50458.1"/>
    </source>
</evidence>
<protein>
    <recommendedName>
        <fullName evidence="2">Cadherin domain-containing protein</fullName>
    </recommendedName>
</protein>
<reference evidence="3" key="1">
    <citation type="journal article" date="2014" name="Int. J. Syst. Evol. Microbiol.">
        <title>Complete genome sequence of Corynebacterium casei LMG S-19264T (=DSM 44701T), isolated from a smear-ripened cheese.</title>
        <authorList>
            <consortium name="US DOE Joint Genome Institute (JGI-PGF)"/>
            <person name="Walter F."/>
            <person name="Albersmeier A."/>
            <person name="Kalinowski J."/>
            <person name="Ruckert C."/>
        </authorList>
    </citation>
    <scope>NUCLEOTIDE SEQUENCE</scope>
    <source>
        <strain evidence="3">KCTC 12988</strain>
    </source>
</reference>
<evidence type="ECO:0000256" key="1">
    <source>
        <dbReference type="SAM" id="Phobius"/>
    </source>
</evidence>
<comment type="caution">
    <text evidence="3">The sequence shown here is derived from an EMBL/GenBank/DDBJ whole genome shotgun (WGS) entry which is preliminary data.</text>
</comment>
<dbReference type="SMART" id="SM00736">
    <property type="entry name" value="CADG"/>
    <property type="match status" value="1"/>
</dbReference>
<dbReference type="Gene3D" id="2.60.40.60">
    <property type="entry name" value="Cadherins"/>
    <property type="match status" value="1"/>
</dbReference>
<keyword evidence="1" id="KW-0812">Transmembrane</keyword>
<dbReference type="InterPro" id="IPR002126">
    <property type="entry name" value="Cadherin-like_dom"/>
</dbReference>
<dbReference type="RefSeq" id="WP_189569345.1">
    <property type="nucleotide sequence ID" value="NZ_BMXI01000005.1"/>
</dbReference>